<dbReference type="GeneID" id="7446849"/>
<evidence type="ECO:0000259" key="7">
    <source>
        <dbReference type="SMART" id="SM01370"/>
    </source>
</evidence>
<accession>B8C9G8</accession>
<proteinExistence type="inferred from homology"/>
<protein>
    <recommendedName>
        <fullName evidence="7">TAFII55 protein conserved region domain-containing protein</fullName>
    </recommendedName>
</protein>
<dbReference type="eggNOG" id="KOG4011">
    <property type="taxonomic scope" value="Eukaryota"/>
</dbReference>
<keyword evidence="5" id="KW-0539">Nucleus</keyword>
<dbReference type="InterPro" id="IPR037817">
    <property type="entry name" value="TAF7"/>
</dbReference>
<comment type="subcellular location">
    <subcellularLocation>
        <location evidence="1">Nucleus</location>
    </subcellularLocation>
</comment>
<dbReference type="InParanoid" id="B8C9G8"/>
<dbReference type="PaxDb" id="35128-Thaps8432"/>
<reference evidence="8 9" key="2">
    <citation type="journal article" date="2008" name="Nature">
        <title>The Phaeodactylum genome reveals the evolutionary history of diatom genomes.</title>
        <authorList>
            <person name="Bowler C."/>
            <person name="Allen A.E."/>
            <person name="Badger J.H."/>
            <person name="Grimwood J."/>
            <person name="Jabbari K."/>
            <person name="Kuo A."/>
            <person name="Maheswari U."/>
            <person name="Martens C."/>
            <person name="Maumus F."/>
            <person name="Otillar R.P."/>
            <person name="Rayko E."/>
            <person name="Salamov A."/>
            <person name="Vandepoele K."/>
            <person name="Beszteri B."/>
            <person name="Gruber A."/>
            <person name="Heijde M."/>
            <person name="Katinka M."/>
            <person name="Mock T."/>
            <person name="Valentin K."/>
            <person name="Verret F."/>
            <person name="Berges J.A."/>
            <person name="Brownlee C."/>
            <person name="Cadoret J.P."/>
            <person name="Chiovitti A."/>
            <person name="Choi C.J."/>
            <person name="Coesel S."/>
            <person name="De Martino A."/>
            <person name="Detter J.C."/>
            <person name="Durkin C."/>
            <person name="Falciatore A."/>
            <person name="Fournet J."/>
            <person name="Haruta M."/>
            <person name="Huysman M.J."/>
            <person name="Jenkins B.D."/>
            <person name="Jiroutova K."/>
            <person name="Jorgensen R.E."/>
            <person name="Joubert Y."/>
            <person name="Kaplan A."/>
            <person name="Kroger N."/>
            <person name="Kroth P.G."/>
            <person name="La Roche J."/>
            <person name="Lindquist E."/>
            <person name="Lommer M."/>
            <person name="Martin-Jezequel V."/>
            <person name="Lopez P.J."/>
            <person name="Lucas S."/>
            <person name="Mangogna M."/>
            <person name="McGinnis K."/>
            <person name="Medlin L.K."/>
            <person name="Montsant A."/>
            <person name="Oudot-Le Secq M.P."/>
            <person name="Napoli C."/>
            <person name="Obornik M."/>
            <person name="Parker M.S."/>
            <person name="Petit J.L."/>
            <person name="Porcel B.M."/>
            <person name="Poulsen N."/>
            <person name="Robison M."/>
            <person name="Rychlewski L."/>
            <person name="Rynearson T.A."/>
            <person name="Schmutz J."/>
            <person name="Shapiro H."/>
            <person name="Siaut M."/>
            <person name="Stanley M."/>
            <person name="Sussman M.R."/>
            <person name="Taylor A.R."/>
            <person name="Vardi A."/>
            <person name="von Dassow P."/>
            <person name="Vyverman W."/>
            <person name="Willis A."/>
            <person name="Wyrwicz L.S."/>
            <person name="Rokhsar D.S."/>
            <person name="Weissenbach J."/>
            <person name="Armbrust E.V."/>
            <person name="Green B.R."/>
            <person name="Van de Peer Y."/>
            <person name="Grigoriev I.V."/>
        </authorList>
    </citation>
    <scope>NUCLEOTIDE SEQUENCE [LARGE SCALE GENOMIC DNA]</scope>
    <source>
        <strain evidence="8 9">CCMP1335</strain>
    </source>
</reference>
<feature type="compositionally biased region" description="Basic residues" evidence="6">
    <location>
        <begin position="302"/>
        <end position="314"/>
    </location>
</feature>
<keyword evidence="9" id="KW-1185">Reference proteome</keyword>
<dbReference type="KEGG" id="tps:THAPSDRAFT_8432"/>
<evidence type="ECO:0000256" key="2">
    <source>
        <dbReference type="ARBA" id="ARBA00009368"/>
    </source>
</evidence>
<evidence type="ECO:0000256" key="3">
    <source>
        <dbReference type="ARBA" id="ARBA00023015"/>
    </source>
</evidence>
<evidence type="ECO:0000256" key="5">
    <source>
        <dbReference type="ARBA" id="ARBA00023242"/>
    </source>
</evidence>
<evidence type="ECO:0000313" key="8">
    <source>
        <dbReference type="EMBL" id="EED89854.1"/>
    </source>
</evidence>
<dbReference type="EMBL" id="CM000646">
    <property type="protein sequence ID" value="EED89854.1"/>
    <property type="molecule type" value="Genomic_DNA"/>
</dbReference>
<evidence type="ECO:0000256" key="4">
    <source>
        <dbReference type="ARBA" id="ARBA00023163"/>
    </source>
</evidence>
<evidence type="ECO:0000256" key="1">
    <source>
        <dbReference type="ARBA" id="ARBA00004123"/>
    </source>
</evidence>
<evidence type="ECO:0000313" key="9">
    <source>
        <dbReference type="Proteomes" id="UP000001449"/>
    </source>
</evidence>
<gene>
    <name evidence="8" type="ORF">THAPSDRAFT_8432</name>
</gene>
<dbReference type="STRING" id="35128.B8C9G8"/>
<dbReference type="GO" id="GO:0051123">
    <property type="term" value="P:RNA polymerase II preinitiation complex assembly"/>
    <property type="evidence" value="ECO:0000318"/>
    <property type="project" value="GO_Central"/>
</dbReference>
<dbReference type="GO" id="GO:0005669">
    <property type="term" value="C:transcription factor TFIID complex"/>
    <property type="evidence" value="ECO:0000318"/>
    <property type="project" value="GO_Central"/>
</dbReference>
<dbReference type="CDD" id="cd08047">
    <property type="entry name" value="TAF7"/>
    <property type="match status" value="1"/>
</dbReference>
<feature type="region of interest" description="Disordered" evidence="6">
    <location>
        <begin position="300"/>
        <end position="325"/>
    </location>
</feature>
<dbReference type="AlphaFoldDB" id="B8C9G8"/>
<dbReference type="PANTHER" id="PTHR12228">
    <property type="entry name" value="TRANSCRIPTION INITIATION FACTOR TFIID 55 KD SUBUNIT-RELATED"/>
    <property type="match status" value="1"/>
</dbReference>
<feature type="domain" description="TAFII55 protein conserved region" evidence="7">
    <location>
        <begin position="9"/>
        <end position="204"/>
    </location>
</feature>
<dbReference type="OMA" id="MLIVYED"/>
<dbReference type="SMART" id="SM01370">
    <property type="entry name" value="TAFII55_N"/>
    <property type="match status" value="1"/>
</dbReference>
<dbReference type="Pfam" id="PF04658">
    <property type="entry name" value="TAFII55_N"/>
    <property type="match status" value="1"/>
</dbReference>
<dbReference type="Proteomes" id="UP000001449">
    <property type="component" value="Chromosome 10"/>
</dbReference>
<dbReference type="HOGENOM" id="CLU_732588_0_0_1"/>
<keyword evidence="4" id="KW-0804">Transcription</keyword>
<organism evidence="8 9">
    <name type="scientific">Thalassiosira pseudonana</name>
    <name type="common">Marine diatom</name>
    <name type="synonym">Cyclotella nana</name>
    <dbReference type="NCBI Taxonomy" id="35128"/>
    <lineage>
        <taxon>Eukaryota</taxon>
        <taxon>Sar</taxon>
        <taxon>Stramenopiles</taxon>
        <taxon>Ochrophyta</taxon>
        <taxon>Bacillariophyta</taxon>
        <taxon>Coscinodiscophyceae</taxon>
        <taxon>Thalassiosirophycidae</taxon>
        <taxon>Thalassiosirales</taxon>
        <taxon>Thalassiosiraceae</taxon>
        <taxon>Thalassiosira</taxon>
    </lineage>
</organism>
<dbReference type="RefSeq" id="XP_002292658.1">
    <property type="nucleotide sequence ID" value="XM_002292622.1"/>
</dbReference>
<reference evidence="8 9" key="1">
    <citation type="journal article" date="2004" name="Science">
        <title>The genome of the diatom Thalassiosira pseudonana: ecology, evolution, and metabolism.</title>
        <authorList>
            <person name="Armbrust E.V."/>
            <person name="Berges J.A."/>
            <person name="Bowler C."/>
            <person name="Green B.R."/>
            <person name="Martinez D."/>
            <person name="Putnam N.H."/>
            <person name="Zhou S."/>
            <person name="Allen A.E."/>
            <person name="Apt K.E."/>
            <person name="Bechner M."/>
            <person name="Brzezinski M.A."/>
            <person name="Chaal B.K."/>
            <person name="Chiovitti A."/>
            <person name="Davis A.K."/>
            <person name="Demarest M.S."/>
            <person name="Detter J.C."/>
            <person name="Glavina T."/>
            <person name="Goodstein D."/>
            <person name="Hadi M.Z."/>
            <person name="Hellsten U."/>
            <person name="Hildebrand M."/>
            <person name="Jenkins B.D."/>
            <person name="Jurka J."/>
            <person name="Kapitonov V.V."/>
            <person name="Kroger N."/>
            <person name="Lau W.W."/>
            <person name="Lane T.W."/>
            <person name="Larimer F.W."/>
            <person name="Lippmeier J.C."/>
            <person name="Lucas S."/>
            <person name="Medina M."/>
            <person name="Montsant A."/>
            <person name="Obornik M."/>
            <person name="Parker M.S."/>
            <person name="Palenik B."/>
            <person name="Pazour G.J."/>
            <person name="Richardson P.M."/>
            <person name="Rynearson T.A."/>
            <person name="Saito M.A."/>
            <person name="Schwartz D.C."/>
            <person name="Thamatrakoln K."/>
            <person name="Valentin K."/>
            <person name="Vardi A."/>
            <person name="Wilkerson F.P."/>
            <person name="Rokhsar D.S."/>
        </authorList>
    </citation>
    <scope>NUCLEOTIDE SEQUENCE [LARGE SCALE GENOMIC DNA]</scope>
    <source>
        <strain evidence="8 9">CCMP1335</strain>
    </source>
</reference>
<evidence type="ECO:0000256" key="6">
    <source>
        <dbReference type="SAM" id="MobiDB-lite"/>
    </source>
</evidence>
<dbReference type="PANTHER" id="PTHR12228:SF0">
    <property type="entry name" value="TATA-BOX BINDING PROTEIN ASSOCIATED FACTOR 7"/>
    <property type="match status" value="1"/>
</dbReference>
<name>B8C9G8_THAPS</name>
<dbReference type="InterPro" id="IPR006751">
    <property type="entry name" value="TAFII55_prot_cons_reg"/>
</dbReference>
<sequence length="378" mass="42622">MSHDRNIVRDRTLVLRVLVPGLHTRLNDKINSIQEGEDSKPVTPVNASASGISVGGAKSLSADQLLNLDGVACLPSSKGSTLWHFRCDGATYPARLVNLPCPVEVHKTHDHATYHKSADVGQMLIVYEDEYAMEEAENEKGYKIEGFLSYYHSGITPPMKRVVRRRFLSRFEERDVKPVPPYRSEVTEVEKEIQNLITKLSGEKGKGKGKRGGNTSATTTTKEKIIEEVEEEIVDYEPWMKEGATFTFEEAKLHPEWWLNMDEIREIEDSKKAELEEKLRKEEDARKAVEAAELEAAAAAERKKKKREKKKAKKKQEDDSLEALGDISNEIEAAASEEPMDEVTQAAMTISQGIDHEELLLGDDMFDFDNEDITDLFV</sequence>
<comment type="similarity">
    <text evidence="2">Belongs to the TAF7 family.</text>
</comment>
<keyword evidence="3" id="KW-0805">Transcription regulation</keyword>